<organism evidence="7 8">
    <name type="scientific">Thermocladium modestius</name>
    <dbReference type="NCBI Taxonomy" id="62609"/>
    <lineage>
        <taxon>Archaea</taxon>
        <taxon>Thermoproteota</taxon>
        <taxon>Thermoprotei</taxon>
        <taxon>Thermoproteales</taxon>
        <taxon>Thermoproteaceae</taxon>
        <taxon>Thermocladium</taxon>
    </lineage>
</organism>
<evidence type="ECO:0000256" key="2">
    <source>
        <dbReference type="ARBA" id="ARBA00034617"/>
    </source>
</evidence>
<dbReference type="InterPro" id="IPR027417">
    <property type="entry name" value="P-loop_NTPase"/>
</dbReference>
<accession>A0A830GVI5</accession>
<dbReference type="GO" id="GO:0043138">
    <property type="term" value="F:3'-5' DNA helicase activity"/>
    <property type="evidence" value="ECO:0007669"/>
    <property type="project" value="UniProtKB-EC"/>
</dbReference>
<evidence type="ECO:0000256" key="3">
    <source>
        <dbReference type="ARBA" id="ARBA00048954"/>
    </source>
</evidence>
<evidence type="ECO:0000313" key="8">
    <source>
        <dbReference type="Proteomes" id="UP000610960"/>
    </source>
</evidence>
<feature type="transmembrane region" description="Helical" evidence="5">
    <location>
        <begin position="28"/>
        <end position="48"/>
    </location>
</feature>
<evidence type="ECO:0000256" key="4">
    <source>
        <dbReference type="ARBA" id="ARBA00048988"/>
    </source>
</evidence>
<gene>
    <name evidence="7" type="ORF">GCM10007981_11860</name>
</gene>
<evidence type="ECO:0000256" key="1">
    <source>
        <dbReference type="ARBA" id="ARBA00007816"/>
    </source>
</evidence>
<feature type="transmembrane region" description="Helical" evidence="5">
    <location>
        <begin position="5"/>
        <end position="22"/>
    </location>
</feature>
<dbReference type="AlphaFoldDB" id="A0A830GVI5"/>
<feature type="domain" description="Helicase HerA central" evidence="6">
    <location>
        <begin position="364"/>
        <end position="432"/>
    </location>
</feature>
<keyword evidence="5" id="KW-0472">Membrane</keyword>
<evidence type="ECO:0000256" key="5">
    <source>
        <dbReference type="SAM" id="Phobius"/>
    </source>
</evidence>
<comment type="similarity">
    <text evidence="1">Belongs to the HerA family.</text>
</comment>
<dbReference type="Pfam" id="PF01935">
    <property type="entry name" value="DUF87"/>
    <property type="match status" value="1"/>
</dbReference>
<dbReference type="Proteomes" id="UP000610960">
    <property type="component" value="Unassembled WGS sequence"/>
</dbReference>
<evidence type="ECO:0000259" key="6">
    <source>
        <dbReference type="Pfam" id="PF01935"/>
    </source>
</evidence>
<dbReference type="OrthoDB" id="29273at2157"/>
<dbReference type="InterPro" id="IPR008571">
    <property type="entry name" value="HerA-like"/>
</dbReference>
<comment type="catalytic activity">
    <reaction evidence="4">
        <text>ATP + H2O = ADP + phosphate + H(+)</text>
        <dbReference type="Rhea" id="RHEA:13065"/>
        <dbReference type="ChEBI" id="CHEBI:15377"/>
        <dbReference type="ChEBI" id="CHEBI:15378"/>
        <dbReference type="ChEBI" id="CHEBI:30616"/>
        <dbReference type="ChEBI" id="CHEBI:43474"/>
        <dbReference type="ChEBI" id="CHEBI:456216"/>
        <dbReference type="EC" id="5.6.2.4"/>
    </reaction>
</comment>
<reference evidence="7" key="2">
    <citation type="submission" date="2020-09" db="EMBL/GenBank/DDBJ databases">
        <authorList>
            <person name="Sun Q."/>
            <person name="Ohkuma M."/>
        </authorList>
    </citation>
    <scope>NUCLEOTIDE SEQUENCE</scope>
    <source>
        <strain evidence="7">JCM 10088</strain>
    </source>
</reference>
<keyword evidence="5" id="KW-0812">Transmembrane</keyword>
<evidence type="ECO:0000313" key="7">
    <source>
        <dbReference type="EMBL" id="GGP21163.1"/>
    </source>
</evidence>
<dbReference type="EMBL" id="BMNL01000003">
    <property type="protein sequence ID" value="GGP21163.1"/>
    <property type="molecule type" value="Genomic_DNA"/>
</dbReference>
<reference evidence="7" key="1">
    <citation type="journal article" date="2014" name="Int. J. Syst. Evol. Microbiol.">
        <title>Complete genome sequence of Corynebacterium casei LMG S-19264T (=DSM 44701T), isolated from a smear-ripened cheese.</title>
        <authorList>
            <consortium name="US DOE Joint Genome Institute (JGI-PGF)"/>
            <person name="Walter F."/>
            <person name="Albersmeier A."/>
            <person name="Kalinowski J."/>
            <person name="Ruckert C."/>
        </authorList>
    </citation>
    <scope>NUCLEOTIDE SEQUENCE</scope>
    <source>
        <strain evidence="7">JCM 10088</strain>
    </source>
</reference>
<dbReference type="RefSeq" id="WP_188596522.1">
    <property type="nucleotide sequence ID" value="NZ_BMNL01000003.1"/>
</dbReference>
<dbReference type="InterPro" id="IPR002789">
    <property type="entry name" value="HerA_central"/>
</dbReference>
<dbReference type="SUPFAM" id="SSF52540">
    <property type="entry name" value="P-loop containing nucleoside triphosphate hydrolases"/>
    <property type="match status" value="1"/>
</dbReference>
<dbReference type="Gene3D" id="3.40.50.300">
    <property type="entry name" value="P-loop containing nucleotide triphosphate hydrolases"/>
    <property type="match status" value="2"/>
</dbReference>
<protein>
    <recommendedName>
        <fullName evidence="6">Helicase HerA central domain-containing protein</fullName>
    </recommendedName>
</protein>
<dbReference type="PANTHER" id="PTHR42957">
    <property type="entry name" value="HELICASE MJ1565-RELATED"/>
    <property type="match status" value="1"/>
</dbReference>
<sequence>MDNRLNLILASMIAVHVVALLYKPMILAILPLLAVTGGYSVPLLLGLFDGKAMPLATIKNDYVYDVGSGVINVFYSLEPLFNSSRMSGKGYAALVTEFVQRLQLDDDVLVSFIVMGSKIMARIGLKIAVDDMAIARARFLSIERILGEYFVIRKRLNNADLREFYGIRGIKLTVKHSPLIIVSFMYFIVYGIPGLLMIASVASFFIYGIYRGKWVSSDLPFNYVMRSNDNAFKDIDDDSLRALSLAHNGINSYCVIFQGNPDLQGKARKMYHKANEGNVVKEMGKYYFDAIKWRNVINRINSGELPIRLLVLSALPIGPGYTHRLPAPYLFARPAEFMSDGLSRDLMIYLPFRAAEESSGSSIRIGRDRQGNPINVNMDLLPNMHGLIVGPTGMGKTWTMKTLLARLMSRNIMPIVVDPHGEYASVRGIREIDVTKQMINMFDLGGITRTERISRIAEGISLSFQVNAIDEIIEDLELAYAGGEIKDNKDGIKRLMAVSQDARLVNVYERIGEAIEGSESMRLDDLISSPTSITFKGVAASPDVTRFLMLQWIDHIYGYILSRNVGGRRLLVIDEAYYVLSNRLIELYVRGTRKFGLGIFLITQELGDLSPEAVQNIPFNILLAGPDPYVASIASIYNLSEEDIRWLTQALPPQALGGAARAMLIRGPLKDHVMIELEKN</sequence>
<comment type="caution">
    <text evidence="7">The sequence shown here is derived from an EMBL/GenBank/DDBJ whole genome shotgun (WGS) entry which is preliminary data.</text>
</comment>
<comment type="catalytic activity">
    <reaction evidence="3">
        <text>ATP + H2O = ADP + phosphate + H(+)</text>
        <dbReference type="Rhea" id="RHEA:13065"/>
        <dbReference type="ChEBI" id="CHEBI:15377"/>
        <dbReference type="ChEBI" id="CHEBI:15378"/>
        <dbReference type="ChEBI" id="CHEBI:30616"/>
        <dbReference type="ChEBI" id="CHEBI:43474"/>
        <dbReference type="ChEBI" id="CHEBI:456216"/>
        <dbReference type="EC" id="5.6.2.3"/>
    </reaction>
</comment>
<dbReference type="GO" id="GO:0043139">
    <property type="term" value="F:5'-3' DNA helicase activity"/>
    <property type="evidence" value="ECO:0007669"/>
    <property type="project" value="UniProtKB-EC"/>
</dbReference>
<name>A0A830GVI5_9CREN</name>
<keyword evidence="8" id="KW-1185">Reference proteome</keyword>
<proteinExistence type="inferred from homology"/>
<keyword evidence="5" id="KW-1133">Transmembrane helix</keyword>
<dbReference type="PANTHER" id="PTHR42957:SF1">
    <property type="entry name" value="HELICASE MJ1565-RELATED"/>
    <property type="match status" value="1"/>
</dbReference>
<feature type="transmembrane region" description="Helical" evidence="5">
    <location>
        <begin position="179"/>
        <end position="210"/>
    </location>
</feature>
<comment type="catalytic activity">
    <reaction evidence="2">
        <text>Couples ATP hydrolysis with the unwinding of duplex DNA by translocating in the 3'-5' direction.</text>
        <dbReference type="EC" id="5.6.2.4"/>
    </reaction>
</comment>